<organism evidence="1 2">
    <name type="scientific">Candidatus Magnetobacterium bavaricum</name>
    <dbReference type="NCBI Taxonomy" id="29290"/>
    <lineage>
        <taxon>Bacteria</taxon>
        <taxon>Pseudomonadati</taxon>
        <taxon>Nitrospirota</taxon>
        <taxon>Thermodesulfovibrionia</taxon>
        <taxon>Thermodesulfovibrionales</taxon>
        <taxon>Candidatus Magnetobacteriaceae</taxon>
        <taxon>Candidatus Magnetobacterium</taxon>
    </lineage>
</organism>
<evidence type="ECO:0000313" key="1">
    <source>
        <dbReference type="EMBL" id="KJU85707.1"/>
    </source>
</evidence>
<protein>
    <submittedName>
        <fullName evidence="1">Uncharacterized protein</fullName>
    </submittedName>
</protein>
<gene>
    <name evidence="1" type="ORF">MBAV_002095</name>
</gene>
<feature type="non-terminal residue" evidence="1">
    <location>
        <position position="143"/>
    </location>
</feature>
<name>A0A0F3GV02_9BACT</name>
<dbReference type="Gene3D" id="3.90.1690.10">
    <property type="entry name" value="phage-related protein like domain"/>
    <property type="match status" value="1"/>
</dbReference>
<evidence type="ECO:0000313" key="2">
    <source>
        <dbReference type="Proteomes" id="UP000033423"/>
    </source>
</evidence>
<reference evidence="1 2" key="1">
    <citation type="submission" date="2015-02" db="EMBL/GenBank/DDBJ databases">
        <title>Single-cell genomics of uncultivated deep-branching MTB reveals a conserved set of magnetosome genes.</title>
        <authorList>
            <person name="Kolinko S."/>
            <person name="Richter M."/>
            <person name="Glockner F.O."/>
            <person name="Brachmann A."/>
            <person name="Schuler D."/>
        </authorList>
    </citation>
    <scope>NUCLEOTIDE SEQUENCE [LARGE SCALE GENOMIC DNA]</scope>
    <source>
        <strain evidence="1">TM-1</strain>
    </source>
</reference>
<accession>A0A0F3GV02</accession>
<dbReference type="AlphaFoldDB" id="A0A0F3GV02"/>
<comment type="caution">
    <text evidence="1">The sequence shown here is derived from an EMBL/GenBank/DDBJ whole genome shotgun (WGS) entry which is preliminary data.</text>
</comment>
<dbReference type="EMBL" id="LACI01000894">
    <property type="protein sequence ID" value="KJU85707.1"/>
    <property type="molecule type" value="Genomic_DNA"/>
</dbReference>
<keyword evidence="2" id="KW-1185">Reference proteome</keyword>
<dbReference type="Proteomes" id="UP000033423">
    <property type="component" value="Unassembled WGS sequence"/>
</dbReference>
<sequence length="143" mass="15785">MANILSKLRLVNPVLTEIMRGYQQSELIGPLLSPIVPVAQEEGSILQFGKDLFKSYNTDRAVGANSNVVMPETMELIPYTLTESDISYTIDYRQRIASVGMDLDIHGAEFTMSVLMLSLEKKIATLAQTPANYANSNKKALTT</sequence>
<dbReference type="InterPro" id="IPR053738">
    <property type="entry name" value="Lambda_capsid_assembly"/>
</dbReference>
<proteinExistence type="predicted"/>